<sequence length="95" mass="11514">MIWNFNQEPDNNNKANHDLPPLAFEGKYDDIERFIRDCFMYFEAFALFFQLHSQKVAFAASYFEGSTKDWWVHKRQEFWTGANWEATPRCFRYPS</sequence>
<name>A0A284SB05_ARMOS</name>
<dbReference type="OrthoDB" id="3068543at2759"/>
<evidence type="ECO:0008006" key="3">
    <source>
        <dbReference type="Google" id="ProtNLM"/>
    </source>
</evidence>
<reference evidence="2" key="1">
    <citation type="journal article" date="2017" name="Nat. Ecol. Evol.">
        <title>Genome expansion and lineage-specific genetic innovations in the forest pathogenic fungi Armillaria.</title>
        <authorList>
            <person name="Sipos G."/>
            <person name="Prasanna A.N."/>
            <person name="Walter M.C."/>
            <person name="O'Connor E."/>
            <person name="Balint B."/>
            <person name="Krizsan K."/>
            <person name="Kiss B."/>
            <person name="Hess J."/>
            <person name="Varga T."/>
            <person name="Slot J."/>
            <person name="Riley R."/>
            <person name="Boka B."/>
            <person name="Rigling D."/>
            <person name="Barry K."/>
            <person name="Lee J."/>
            <person name="Mihaltcheva S."/>
            <person name="LaButti K."/>
            <person name="Lipzen A."/>
            <person name="Waldron R."/>
            <person name="Moloney N.M."/>
            <person name="Sperisen C."/>
            <person name="Kredics L."/>
            <person name="Vagvoelgyi C."/>
            <person name="Patrignani A."/>
            <person name="Fitzpatrick D."/>
            <person name="Nagy I."/>
            <person name="Doyle S."/>
            <person name="Anderson J.B."/>
            <person name="Grigoriev I.V."/>
            <person name="Gueldener U."/>
            <person name="Muensterkoetter M."/>
            <person name="Nagy L.G."/>
        </authorList>
    </citation>
    <scope>NUCLEOTIDE SEQUENCE [LARGE SCALE GENOMIC DNA]</scope>
    <source>
        <strain evidence="2">C18/9</strain>
    </source>
</reference>
<keyword evidence="2" id="KW-1185">Reference proteome</keyword>
<dbReference type="Proteomes" id="UP000219338">
    <property type="component" value="Unassembled WGS sequence"/>
</dbReference>
<organism evidence="1 2">
    <name type="scientific">Armillaria ostoyae</name>
    <name type="common">Armillaria root rot fungus</name>
    <dbReference type="NCBI Taxonomy" id="47428"/>
    <lineage>
        <taxon>Eukaryota</taxon>
        <taxon>Fungi</taxon>
        <taxon>Dikarya</taxon>
        <taxon>Basidiomycota</taxon>
        <taxon>Agaricomycotina</taxon>
        <taxon>Agaricomycetes</taxon>
        <taxon>Agaricomycetidae</taxon>
        <taxon>Agaricales</taxon>
        <taxon>Marasmiineae</taxon>
        <taxon>Physalacriaceae</taxon>
        <taxon>Armillaria</taxon>
    </lineage>
</organism>
<proteinExistence type="predicted"/>
<accession>A0A284SB05</accession>
<dbReference type="AlphaFoldDB" id="A0A284SB05"/>
<gene>
    <name evidence="1" type="ORF">ARMOST_21779</name>
</gene>
<protein>
    <recommendedName>
        <fullName evidence="3">Retrotransposon gag domain-containing protein</fullName>
    </recommendedName>
</protein>
<evidence type="ECO:0000313" key="1">
    <source>
        <dbReference type="EMBL" id="SJL18201.1"/>
    </source>
</evidence>
<evidence type="ECO:0000313" key="2">
    <source>
        <dbReference type="Proteomes" id="UP000219338"/>
    </source>
</evidence>
<dbReference type="EMBL" id="FUEG01000055">
    <property type="protein sequence ID" value="SJL18201.1"/>
    <property type="molecule type" value="Genomic_DNA"/>
</dbReference>